<dbReference type="AlphaFoldDB" id="A0A9W9JXU9"/>
<feature type="region of interest" description="Disordered" evidence="1">
    <location>
        <begin position="277"/>
        <end position="310"/>
    </location>
</feature>
<name>A0A9W9JXU9_9EURO</name>
<reference evidence="2" key="2">
    <citation type="journal article" date="2023" name="IMA Fungus">
        <title>Comparative genomic study of the Penicillium genus elucidates a diverse pangenome and 15 lateral gene transfer events.</title>
        <authorList>
            <person name="Petersen C."/>
            <person name="Sorensen T."/>
            <person name="Nielsen M.R."/>
            <person name="Sondergaard T.E."/>
            <person name="Sorensen J.L."/>
            <person name="Fitzpatrick D.A."/>
            <person name="Frisvad J.C."/>
            <person name="Nielsen K.L."/>
        </authorList>
    </citation>
    <scope>NUCLEOTIDE SEQUENCE</scope>
    <source>
        <strain evidence="2">IBT 30761</strain>
    </source>
</reference>
<evidence type="ECO:0008006" key="4">
    <source>
        <dbReference type="Google" id="ProtNLM"/>
    </source>
</evidence>
<evidence type="ECO:0000313" key="3">
    <source>
        <dbReference type="Proteomes" id="UP001149074"/>
    </source>
</evidence>
<dbReference type="OrthoDB" id="3637487at2759"/>
<dbReference type="SUPFAM" id="SSF81383">
    <property type="entry name" value="F-box domain"/>
    <property type="match status" value="1"/>
</dbReference>
<proteinExistence type="predicted"/>
<gene>
    <name evidence="2" type="ORF">N7532_009793</name>
</gene>
<accession>A0A9W9JXU9</accession>
<reference evidence="2" key="1">
    <citation type="submission" date="2022-11" db="EMBL/GenBank/DDBJ databases">
        <authorList>
            <person name="Petersen C."/>
        </authorList>
    </citation>
    <scope>NUCLEOTIDE SEQUENCE</scope>
    <source>
        <strain evidence="2">IBT 30761</strain>
    </source>
</reference>
<evidence type="ECO:0000256" key="1">
    <source>
        <dbReference type="SAM" id="MobiDB-lite"/>
    </source>
</evidence>
<protein>
    <recommendedName>
        <fullName evidence="4">F-box domain-containing protein</fullName>
    </recommendedName>
</protein>
<dbReference type="EMBL" id="JAPQKI010000010">
    <property type="protein sequence ID" value="KAJ5085022.1"/>
    <property type="molecule type" value="Genomic_DNA"/>
</dbReference>
<dbReference type="Proteomes" id="UP001149074">
    <property type="component" value="Unassembled WGS sequence"/>
</dbReference>
<dbReference type="RefSeq" id="XP_056469700.1">
    <property type="nucleotide sequence ID" value="XM_056622284.1"/>
</dbReference>
<dbReference type="InterPro" id="IPR036047">
    <property type="entry name" value="F-box-like_dom_sf"/>
</dbReference>
<organism evidence="2 3">
    <name type="scientific">Penicillium argentinense</name>
    <dbReference type="NCBI Taxonomy" id="1131581"/>
    <lineage>
        <taxon>Eukaryota</taxon>
        <taxon>Fungi</taxon>
        <taxon>Dikarya</taxon>
        <taxon>Ascomycota</taxon>
        <taxon>Pezizomycotina</taxon>
        <taxon>Eurotiomycetes</taxon>
        <taxon>Eurotiomycetidae</taxon>
        <taxon>Eurotiales</taxon>
        <taxon>Aspergillaceae</taxon>
        <taxon>Penicillium</taxon>
    </lineage>
</organism>
<sequence length="310" mass="35413">MPLHSLPVEVLHIILHFVGSESLRKHEACCLLVSKWWCKLAEPVLLKDLVLNANRLRQIPERALERLKLFLQRLTIDMKHSPDWHADDGLNDGFIQLLTRCVHLTAFILRAPSQFDPDKPLAPVTNYLESWSPTSLFDALHLSTISDLVIDTCGSEFQSGVHVCPRIALKIPSLRSIRLRMHNICPRVLELERDSKIESIIINLSLKEPDRFHAGFSRHCTEVKSAYELYDDMVMAASNVARSQPGIKMLRILCHKHPYLEMMTRDCINGTQMILSDDSEDWGDDGLPDPDDEEISDQDLFTADSEDERL</sequence>
<evidence type="ECO:0000313" key="2">
    <source>
        <dbReference type="EMBL" id="KAJ5085022.1"/>
    </source>
</evidence>
<comment type="caution">
    <text evidence="2">The sequence shown here is derived from an EMBL/GenBank/DDBJ whole genome shotgun (WGS) entry which is preliminary data.</text>
</comment>
<keyword evidence="3" id="KW-1185">Reference proteome</keyword>
<dbReference type="GeneID" id="81361263"/>
<feature type="compositionally biased region" description="Acidic residues" evidence="1">
    <location>
        <begin position="277"/>
        <end position="297"/>
    </location>
</feature>